<dbReference type="Gramene" id="PRQ39854">
    <property type="protein sequence ID" value="PRQ39854"/>
    <property type="gene ID" value="RchiOBHm_Chr4g0429771"/>
</dbReference>
<dbReference type="Proteomes" id="UP000238479">
    <property type="component" value="Chromosome 4"/>
</dbReference>
<comment type="caution">
    <text evidence="1">The sequence shown here is derived from an EMBL/GenBank/DDBJ whole genome shotgun (WGS) entry which is preliminary data.</text>
</comment>
<dbReference type="AlphaFoldDB" id="A0A2P6R095"/>
<gene>
    <name evidence="1" type="ORF">RchiOBHm_Chr4g0429771</name>
</gene>
<protein>
    <submittedName>
        <fullName evidence="1">Uncharacterized protein</fullName>
    </submittedName>
</protein>
<evidence type="ECO:0000313" key="1">
    <source>
        <dbReference type="EMBL" id="PRQ39854.1"/>
    </source>
</evidence>
<evidence type="ECO:0000313" key="2">
    <source>
        <dbReference type="Proteomes" id="UP000238479"/>
    </source>
</evidence>
<name>A0A2P6R095_ROSCH</name>
<reference evidence="1 2" key="1">
    <citation type="journal article" date="2018" name="Nat. Genet.">
        <title>The Rosa genome provides new insights in the design of modern roses.</title>
        <authorList>
            <person name="Bendahmane M."/>
        </authorList>
    </citation>
    <scope>NUCLEOTIDE SEQUENCE [LARGE SCALE GENOMIC DNA]</scope>
    <source>
        <strain evidence="2">cv. Old Blush</strain>
    </source>
</reference>
<accession>A0A2P6R095</accession>
<keyword evidence="2" id="KW-1185">Reference proteome</keyword>
<organism evidence="1 2">
    <name type="scientific">Rosa chinensis</name>
    <name type="common">China rose</name>
    <dbReference type="NCBI Taxonomy" id="74649"/>
    <lineage>
        <taxon>Eukaryota</taxon>
        <taxon>Viridiplantae</taxon>
        <taxon>Streptophyta</taxon>
        <taxon>Embryophyta</taxon>
        <taxon>Tracheophyta</taxon>
        <taxon>Spermatophyta</taxon>
        <taxon>Magnoliopsida</taxon>
        <taxon>eudicotyledons</taxon>
        <taxon>Gunneridae</taxon>
        <taxon>Pentapetalae</taxon>
        <taxon>rosids</taxon>
        <taxon>fabids</taxon>
        <taxon>Rosales</taxon>
        <taxon>Rosaceae</taxon>
        <taxon>Rosoideae</taxon>
        <taxon>Rosoideae incertae sedis</taxon>
        <taxon>Rosa</taxon>
    </lineage>
</organism>
<dbReference type="EMBL" id="PDCK01000042">
    <property type="protein sequence ID" value="PRQ39854.1"/>
    <property type="molecule type" value="Genomic_DNA"/>
</dbReference>
<sequence>MSKSIRSKPRPLSSLLFPYIQNLILPNPLSSSTNPNQSFFSLTIPDQNHLSL</sequence>
<proteinExistence type="predicted"/>